<dbReference type="PANTHER" id="PTHR38248:SF2">
    <property type="entry name" value="FUNK1 11"/>
    <property type="match status" value="1"/>
</dbReference>
<dbReference type="SUPFAM" id="SSF56112">
    <property type="entry name" value="Protein kinase-like (PK-like)"/>
    <property type="match status" value="1"/>
</dbReference>
<dbReference type="InterPro" id="IPR008266">
    <property type="entry name" value="Tyr_kinase_AS"/>
</dbReference>
<feature type="domain" description="Protein kinase" evidence="2">
    <location>
        <begin position="332"/>
        <end position="595"/>
    </location>
</feature>
<gene>
    <name evidence="3" type="ORF">LshimejAT787_1002130</name>
</gene>
<dbReference type="GO" id="GO:0004672">
    <property type="term" value="F:protein kinase activity"/>
    <property type="evidence" value="ECO:0007669"/>
    <property type="project" value="InterPro"/>
</dbReference>
<proteinExistence type="predicted"/>
<comment type="caution">
    <text evidence="3">The sequence shown here is derived from an EMBL/GenBank/DDBJ whole genome shotgun (WGS) entry which is preliminary data.</text>
</comment>
<dbReference type="Gene3D" id="1.10.510.10">
    <property type="entry name" value="Transferase(Phosphotransferase) domain 1"/>
    <property type="match status" value="1"/>
</dbReference>
<keyword evidence="4" id="KW-1185">Reference proteome</keyword>
<dbReference type="EMBL" id="BRPK01000010">
    <property type="protein sequence ID" value="GLB41613.1"/>
    <property type="molecule type" value="Genomic_DNA"/>
</dbReference>
<organism evidence="3 4">
    <name type="scientific">Lyophyllum shimeji</name>
    <name type="common">Hon-shimeji</name>
    <name type="synonym">Tricholoma shimeji</name>
    <dbReference type="NCBI Taxonomy" id="47721"/>
    <lineage>
        <taxon>Eukaryota</taxon>
        <taxon>Fungi</taxon>
        <taxon>Dikarya</taxon>
        <taxon>Basidiomycota</taxon>
        <taxon>Agaricomycotina</taxon>
        <taxon>Agaricomycetes</taxon>
        <taxon>Agaricomycetidae</taxon>
        <taxon>Agaricales</taxon>
        <taxon>Tricholomatineae</taxon>
        <taxon>Lyophyllaceae</taxon>
        <taxon>Lyophyllum</taxon>
    </lineage>
</organism>
<dbReference type="InterPro" id="IPR011009">
    <property type="entry name" value="Kinase-like_dom_sf"/>
</dbReference>
<dbReference type="OrthoDB" id="3271139at2759"/>
<feature type="compositionally biased region" description="Basic and acidic residues" evidence="1">
    <location>
        <begin position="97"/>
        <end position="116"/>
    </location>
</feature>
<evidence type="ECO:0000313" key="3">
    <source>
        <dbReference type="EMBL" id="GLB41613.1"/>
    </source>
</evidence>
<dbReference type="AlphaFoldDB" id="A0A9P3PU37"/>
<dbReference type="InterPro" id="IPR040976">
    <property type="entry name" value="Pkinase_fungal"/>
</dbReference>
<dbReference type="PROSITE" id="PS00109">
    <property type="entry name" value="PROTEIN_KINASE_TYR"/>
    <property type="match status" value="1"/>
</dbReference>
<protein>
    <recommendedName>
        <fullName evidence="2">Protein kinase domain-containing protein</fullName>
    </recommendedName>
</protein>
<dbReference type="GO" id="GO:0005524">
    <property type="term" value="F:ATP binding"/>
    <property type="evidence" value="ECO:0007669"/>
    <property type="project" value="InterPro"/>
</dbReference>
<dbReference type="PANTHER" id="PTHR38248">
    <property type="entry name" value="FUNK1 6"/>
    <property type="match status" value="1"/>
</dbReference>
<dbReference type="InterPro" id="IPR000719">
    <property type="entry name" value="Prot_kinase_dom"/>
</dbReference>
<dbReference type="SMART" id="SM00220">
    <property type="entry name" value="S_TKc"/>
    <property type="match status" value="1"/>
</dbReference>
<feature type="region of interest" description="Disordered" evidence="1">
    <location>
        <begin position="90"/>
        <end position="116"/>
    </location>
</feature>
<dbReference type="Proteomes" id="UP001063166">
    <property type="component" value="Unassembled WGS sequence"/>
</dbReference>
<evidence type="ECO:0000313" key="4">
    <source>
        <dbReference type="Proteomes" id="UP001063166"/>
    </source>
</evidence>
<name>A0A9P3PU37_LYOSH</name>
<reference evidence="3" key="1">
    <citation type="submission" date="2022-07" db="EMBL/GenBank/DDBJ databases">
        <title>The genome of Lyophyllum shimeji provides insight into the initial evolution of ectomycorrhizal fungal genome.</title>
        <authorList>
            <person name="Kobayashi Y."/>
            <person name="Shibata T."/>
            <person name="Hirakawa H."/>
            <person name="Shigenobu S."/>
            <person name="Nishiyama T."/>
            <person name="Yamada A."/>
            <person name="Hasebe M."/>
            <person name="Kawaguchi M."/>
        </authorList>
    </citation>
    <scope>NUCLEOTIDE SEQUENCE</scope>
    <source>
        <strain evidence="3">AT787</strain>
    </source>
</reference>
<evidence type="ECO:0000256" key="1">
    <source>
        <dbReference type="SAM" id="MobiDB-lite"/>
    </source>
</evidence>
<evidence type="ECO:0000259" key="2">
    <source>
        <dbReference type="SMART" id="SM00220"/>
    </source>
</evidence>
<sequence>MSDISPHLLRSDALSYLVESKVGSSRNAVKANLVDKIVYDDPAVFRRLRTHQVNDNFVASCAASFQAVNADDIETLKGVAARALNQKVEDLEEEEAADKASDPKKEEKSGNHGSAEEKKMYKPLVRLFNYIANFGQATAPRNFERTGIMLKPEEPHTFGFPSCSPDIIITPYGVKASTSKQWRDRDAFGEVKPSNKQRPKPATAGTIPDIVIQSANYARLFMSCRPFMLFCVGILIFGTEFSVGIFDRDGITFSPAYDMFKDTEMFIRVVRSMACNLSIQELGSDPTVTVLDDDETRRLNGITARGRVYPSAVVTSVGNDPRKWCTIGPPIWTSLSLLGRGTNVWRVREYVEEVDKQPCIRGNEMVLKTAWRSSARTPESDIYMSITQPPEGLAKFECGGDVCIAGYPIAVQNLRSHPVYTFLRDGDIDPPTPVLHRLVLAHKDLCDQGILHRDISAGNVLLTANPNASLRGFITDLEFARIVSSSLTKPEVTVTRTISPKNRYDDQGRLLFRTQGTASTHTTFASTVTVKRGASMTGTAQFMARAILRASSSTVHQAQHDVESFIWVLAYCVMRNLCDRASRPSAPQDARAQYTVLKSLFSVTFSQTTARTIAAQRQSGSLGLIFPTDDDVEAIVKNFMSDPLVNLFATLGGLVHKATDPFEPYPLTHDDLLAPVNDAIALLP</sequence>
<accession>A0A9P3PU37</accession>
<dbReference type="Pfam" id="PF17667">
    <property type="entry name" value="Pkinase_fungal"/>
    <property type="match status" value="3"/>
</dbReference>